<dbReference type="EMBL" id="HBIV01013397">
    <property type="protein sequence ID" value="CAE0658276.1"/>
    <property type="molecule type" value="Transcribed_RNA"/>
</dbReference>
<dbReference type="InterPro" id="IPR040442">
    <property type="entry name" value="Pyrv_kinase-like_dom_sf"/>
</dbReference>
<evidence type="ECO:0000313" key="1">
    <source>
        <dbReference type="EMBL" id="CAE0658276.1"/>
    </source>
</evidence>
<organism evidence="1">
    <name type="scientific">Lotharella globosa</name>
    <dbReference type="NCBI Taxonomy" id="91324"/>
    <lineage>
        <taxon>Eukaryota</taxon>
        <taxon>Sar</taxon>
        <taxon>Rhizaria</taxon>
        <taxon>Cercozoa</taxon>
        <taxon>Chlorarachniophyceae</taxon>
        <taxon>Lotharella</taxon>
    </lineage>
</organism>
<protein>
    <submittedName>
        <fullName evidence="1">Uncharacterized protein</fullName>
    </submittedName>
</protein>
<reference evidence="1" key="1">
    <citation type="submission" date="2021-01" db="EMBL/GenBank/DDBJ databases">
        <authorList>
            <person name="Corre E."/>
            <person name="Pelletier E."/>
            <person name="Niang G."/>
            <person name="Scheremetjew M."/>
            <person name="Finn R."/>
            <person name="Kale V."/>
            <person name="Holt S."/>
            <person name="Cochrane G."/>
            <person name="Meng A."/>
            <person name="Brown T."/>
            <person name="Cohen L."/>
        </authorList>
    </citation>
    <scope>NUCLEOTIDE SEQUENCE</scope>
    <source>
        <strain evidence="1">CCCM811</strain>
    </source>
</reference>
<name>A0A7S3YPY5_9EUKA</name>
<dbReference type="Gene3D" id="3.20.20.60">
    <property type="entry name" value="Phosphoenolpyruvate-binding domains"/>
    <property type="match status" value="1"/>
</dbReference>
<dbReference type="SUPFAM" id="SSF51621">
    <property type="entry name" value="Phosphoenolpyruvate/pyruvate domain"/>
    <property type="match status" value="1"/>
</dbReference>
<sequence length="176" mass="19063">MMRRNGFSLPLFVFCGLLAAGLFLVAANGRGHLAAGGPTALGSSPSLCKKPSFTSTQPRGLFGLGRAAQTPRRTVRRFAVDVQPVVEAQPDQKSVWVDRHSQTKMIATVGPSTRNEEMIEAMWQGGADVFRVPMYLALKKTSCPLLVSGGNMHGALTEERESVGWEEHRYCAGWGS</sequence>
<dbReference type="AlphaFoldDB" id="A0A7S3YPY5"/>
<dbReference type="GO" id="GO:0003824">
    <property type="term" value="F:catalytic activity"/>
    <property type="evidence" value="ECO:0007669"/>
    <property type="project" value="InterPro"/>
</dbReference>
<gene>
    <name evidence="1" type="ORF">LGLO00237_LOCUS9848</name>
</gene>
<dbReference type="InterPro" id="IPR015813">
    <property type="entry name" value="Pyrv/PenolPyrv_kinase-like_dom"/>
</dbReference>
<proteinExistence type="predicted"/>
<accession>A0A7S3YPY5</accession>